<dbReference type="InterPro" id="IPR001480">
    <property type="entry name" value="Bulb-type_lectin_dom"/>
</dbReference>
<protein>
    <submittedName>
        <fullName evidence="2">Mannose-specific lectin-like</fullName>
    </submittedName>
</protein>
<dbReference type="Gene3D" id="2.90.10.10">
    <property type="entry name" value="Bulb-type lectin domain"/>
    <property type="match status" value="2"/>
</dbReference>
<proteinExistence type="predicted"/>
<feature type="domain" description="Bulb-type lectin" evidence="1">
    <location>
        <begin position="3"/>
        <end position="112"/>
    </location>
</feature>
<dbReference type="PROSITE" id="PS50927">
    <property type="entry name" value="BULB_LECTIN"/>
    <property type="match status" value="1"/>
</dbReference>
<reference evidence="2" key="1">
    <citation type="submission" date="2023-09" db="UniProtKB">
        <authorList>
            <consortium name="Ensembl"/>
        </authorList>
    </citation>
    <scope>IDENTIFICATION</scope>
</reference>
<dbReference type="GeneTree" id="ENSGT00390000004989"/>
<name>A0A3B4GUM0_9CICH</name>
<dbReference type="SUPFAM" id="SSF51110">
    <property type="entry name" value="alpha-D-mannose-specific plant lectins"/>
    <property type="match status" value="1"/>
</dbReference>
<dbReference type="SMART" id="SM00108">
    <property type="entry name" value="B_lectin"/>
    <property type="match status" value="1"/>
</dbReference>
<dbReference type="AlphaFoldDB" id="A0A3B4GUM0"/>
<evidence type="ECO:0000313" key="2">
    <source>
        <dbReference type="Ensembl" id="ENSPNYP00000025879.1"/>
    </source>
</evidence>
<organism evidence="2">
    <name type="scientific">Pundamilia nyererei</name>
    <dbReference type="NCBI Taxonomy" id="303518"/>
    <lineage>
        <taxon>Eukaryota</taxon>
        <taxon>Metazoa</taxon>
        <taxon>Chordata</taxon>
        <taxon>Craniata</taxon>
        <taxon>Vertebrata</taxon>
        <taxon>Euteleostomi</taxon>
        <taxon>Actinopterygii</taxon>
        <taxon>Neopterygii</taxon>
        <taxon>Teleostei</taxon>
        <taxon>Neoteleostei</taxon>
        <taxon>Acanthomorphata</taxon>
        <taxon>Ovalentaria</taxon>
        <taxon>Cichlomorphae</taxon>
        <taxon>Cichliformes</taxon>
        <taxon>Cichlidae</taxon>
        <taxon>African cichlids</taxon>
        <taxon>Pseudocrenilabrinae</taxon>
        <taxon>Haplochromini</taxon>
        <taxon>Pundamilia</taxon>
    </lineage>
</organism>
<sequence length="117" mass="12812">MSKNSISTDQELRKGESLVSVNGNFKAILQEDGNFVVYKWSPIWATATNGKNPARLLLQGDSNLVLYTQDDKPVWSSGTVKPDNRTMRLTLTNDGRLVVTRNGAQIWLWGAGGSSSA</sequence>
<dbReference type="InterPro" id="IPR036426">
    <property type="entry name" value="Bulb-type_lectin_dom_sf"/>
</dbReference>
<accession>A0A3B4GUM0</accession>
<evidence type="ECO:0000259" key="1">
    <source>
        <dbReference type="PROSITE" id="PS50927"/>
    </source>
</evidence>
<dbReference type="Ensembl" id="ENSPNYT00000026516.1">
    <property type="protein sequence ID" value="ENSPNYP00000025879.1"/>
    <property type="gene ID" value="ENSPNYG00000019536.1"/>
</dbReference>